<keyword evidence="9" id="KW-1133">Transmembrane helix</keyword>
<keyword evidence="7" id="KW-0067">ATP-binding</keyword>
<evidence type="ECO:0000256" key="7">
    <source>
        <dbReference type="ARBA" id="ARBA00022840"/>
    </source>
</evidence>
<organism evidence="11 12">
    <name type="scientific">Colwellia marinimaniae</name>
    <dbReference type="NCBI Taxonomy" id="1513592"/>
    <lineage>
        <taxon>Bacteria</taxon>
        <taxon>Pseudomonadati</taxon>
        <taxon>Pseudomonadota</taxon>
        <taxon>Gammaproteobacteria</taxon>
        <taxon>Alteromonadales</taxon>
        <taxon>Colwelliaceae</taxon>
        <taxon>Colwellia</taxon>
    </lineage>
</organism>
<feature type="transmembrane region" description="Helical" evidence="9">
    <location>
        <begin position="53"/>
        <end position="72"/>
    </location>
</feature>
<keyword evidence="9" id="KW-0472">Membrane</keyword>
<sequence length="451" mass="51350">MLNNLKTASPKTPAKPFALTLSHEQWLSFALTATLMLIFALVTALTNSLGWSILASATLLFFLAYPLIWLAWRCYHFWCQAIMQLTTYTQVIREGETNLRFKAQHPDNLLAELQQEISRLAIDKLKKAQQNQTIDHLLSHILDSWPIPVCLFDENNQLTYRNIAMKDKIQQPMLIGTSAADLGFVMDNDNLSHSQFNQQWQCQSISYLYQQKKCHIFSALDISQPLHQQQSITQQNLIRVLAHELRNSLTPMASMADTLLCNDSFNEAQVRMVLGRIKTRSERLLSFIEQYSQLSQLPRPRATWFDFNNLLDEAKAMITEPCTIHYQGNSQCYADEQQMAQILINIFKNAQEAGDKEHCDISVSLYYRQDSWQGNQQGRQIIEIIDNGPGFANLDNALTPFYTTKSHGSGIGLSLCAEITRNHGGEFTLENTVEGGAKIMMSWPVGNKINH</sequence>
<dbReference type="SMART" id="SM00388">
    <property type="entry name" value="HisKA"/>
    <property type="match status" value="1"/>
</dbReference>
<dbReference type="SUPFAM" id="SSF55874">
    <property type="entry name" value="ATPase domain of HSP90 chaperone/DNA topoisomerase II/histidine kinase"/>
    <property type="match status" value="1"/>
</dbReference>
<reference evidence="11 12" key="1">
    <citation type="submission" date="2017-06" db="EMBL/GenBank/DDBJ databases">
        <title>Whole Genome Sequences of Colwellia marinimaniae MTCD1.</title>
        <authorList>
            <person name="Kusumoto H."/>
            <person name="Inoue M."/>
            <person name="Tanikawa K."/>
            <person name="Maeji H."/>
            <person name="Cameron J.H."/>
            <person name="Bartlett D.H."/>
        </authorList>
    </citation>
    <scope>NUCLEOTIDE SEQUENCE [LARGE SCALE GENOMIC DNA]</scope>
    <source>
        <strain evidence="11 12">MTCD1</strain>
    </source>
</reference>
<proteinExistence type="predicted"/>
<evidence type="ECO:0000256" key="5">
    <source>
        <dbReference type="ARBA" id="ARBA00022741"/>
    </source>
</evidence>
<keyword evidence="6 11" id="KW-0418">Kinase</keyword>
<dbReference type="InterPro" id="IPR005467">
    <property type="entry name" value="His_kinase_dom"/>
</dbReference>
<dbReference type="PANTHER" id="PTHR43065">
    <property type="entry name" value="SENSOR HISTIDINE KINASE"/>
    <property type="match status" value="1"/>
</dbReference>
<comment type="caution">
    <text evidence="11">The sequence shown here is derived from an EMBL/GenBank/DDBJ whole genome shotgun (WGS) entry which is preliminary data.</text>
</comment>
<dbReference type="SMART" id="SM00387">
    <property type="entry name" value="HATPase_c"/>
    <property type="match status" value="1"/>
</dbReference>
<evidence type="ECO:0000256" key="3">
    <source>
        <dbReference type="ARBA" id="ARBA00022553"/>
    </source>
</evidence>
<dbReference type="GO" id="GO:0004673">
    <property type="term" value="F:protein histidine kinase activity"/>
    <property type="evidence" value="ECO:0007669"/>
    <property type="project" value="UniProtKB-EC"/>
</dbReference>
<dbReference type="Pfam" id="PF00512">
    <property type="entry name" value="HisKA"/>
    <property type="match status" value="1"/>
</dbReference>
<protein>
    <recommendedName>
        <fullName evidence="2">histidine kinase</fullName>
        <ecNumber evidence="2">2.7.13.3</ecNumber>
    </recommendedName>
</protein>
<keyword evidence="12" id="KW-1185">Reference proteome</keyword>
<dbReference type="InterPro" id="IPR003594">
    <property type="entry name" value="HATPase_dom"/>
</dbReference>
<keyword evidence="3" id="KW-0597">Phosphoprotein</keyword>
<dbReference type="Gene3D" id="3.30.565.10">
    <property type="entry name" value="Histidine kinase-like ATPase, C-terminal domain"/>
    <property type="match status" value="1"/>
</dbReference>
<dbReference type="InterPro" id="IPR036097">
    <property type="entry name" value="HisK_dim/P_sf"/>
</dbReference>
<evidence type="ECO:0000313" key="11">
    <source>
        <dbReference type="EMBL" id="GAW94553.1"/>
    </source>
</evidence>
<evidence type="ECO:0000313" key="12">
    <source>
        <dbReference type="Proteomes" id="UP000197068"/>
    </source>
</evidence>
<dbReference type="RefSeq" id="WP_057182453.1">
    <property type="nucleotide sequence ID" value="NZ_BDQM01000001.1"/>
</dbReference>
<evidence type="ECO:0000256" key="6">
    <source>
        <dbReference type="ARBA" id="ARBA00022777"/>
    </source>
</evidence>
<evidence type="ECO:0000256" key="8">
    <source>
        <dbReference type="ARBA" id="ARBA00023012"/>
    </source>
</evidence>
<evidence type="ECO:0000256" key="4">
    <source>
        <dbReference type="ARBA" id="ARBA00022679"/>
    </source>
</evidence>
<dbReference type="Proteomes" id="UP000197068">
    <property type="component" value="Unassembled WGS sequence"/>
</dbReference>
<dbReference type="InterPro" id="IPR003661">
    <property type="entry name" value="HisK_dim/P_dom"/>
</dbReference>
<keyword evidence="8" id="KW-0902">Two-component regulatory system</keyword>
<gene>
    <name evidence="11" type="ORF">MTCD1_00149</name>
</gene>
<dbReference type="InterPro" id="IPR036890">
    <property type="entry name" value="HATPase_C_sf"/>
</dbReference>
<feature type="domain" description="Histidine kinase" evidence="10">
    <location>
        <begin position="240"/>
        <end position="447"/>
    </location>
</feature>
<name>A0ABQ0MQE5_9GAMM</name>
<evidence type="ECO:0000256" key="2">
    <source>
        <dbReference type="ARBA" id="ARBA00012438"/>
    </source>
</evidence>
<dbReference type="PANTHER" id="PTHR43065:SF46">
    <property type="entry name" value="C4-DICARBOXYLATE TRANSPORT SENSOR PROTEIN DCTB"/>
    <property type="match status" value="1"/>
</dbReference>
<dbReference type="EMBL" id="BDQM01000001">
    <property type="protein sequence ID" value="GAW94553.1"/>
    <property type="molecule type" value="Genomic_DNA"/>
</dbReference>
<evidence type="ECO:0000259" key="10">
    <source>
        <dbReference type="PROSITE" id="PS50109"/>
    </source>
</evidence>
<dbReference type="InterPro" id="IPR004358">
    <property type="entry name" value="Sig_transdc_His_kin-like_C"/>
</dbReference>
<dbReference type="Gene3D" id="1.10.287.130">
    <property type="match status" value="1"/>
</dbReference>
<keyword evidence="9" id="KW-0812">Transmembrane</keyword>
<dbReference type="Pfam" id="PF02518">
    <property type="entry name" value="HATPase_c"/>
    <property type="match status" value="1"/>
</dbReference>
<dbReference type="EC" id="2.7.13.3" evidence="2"/>
<feature type="transmembrane region" description="Helical" evidence="9">
    <location>
        <begin position="26"/>
        <end position="46"/>
    </location>
</feature>
<evidence type="ECO:0000256" key="1">
    <source>
        <dbReference type="ARBA" id="ARBA00000085"/>
    </source>
</evidence>
<accession>A0ABQ0MQE5</accession>
<dbReference type="PROSITE" id="PS50109">
    <property type="entry name" value="HIS_KIN"/>
    <property type="match status" value="1"/>
</dbReference>
<comment type="catalytic activity">
    <reaction evidence="1">
        <text>ATP + protein L-histidine = ADP + protein N-phospho-L-histidine.</text>
        <dbReference type="EC" id="2.7.13.3"/>
    </reaction>
</comment>
<dbReference type="SUPFAM" id="SSF47384">
    <property type="entry name" value="Homodimeric domain of signal transducing histidine kinase"/>
    <property type="match status" value="1"/>
</dbReference>
<keyword evidence="4 11" id="KW-0808">Transferase</keyword>
<dbReference type="PRINTS" id="PR00344">
    <property type="entry name" value="BCTRLSENSOR"/>
</dbReference>
<dbReference type="CDD" id="cd00082">
    <property type="entry name" value="HisKA"/>
    <property type="match status" value="1"/>
</dbReference>
<keyword evidence="5" id="KW-0547">Nucleotide-binding</keyword>
<evidence type="ECO:0000256" key="9">
    <source>
        <dbReference type="SAM" id="Phobius"/>
    </source>
</evidence>